<comment type="caution">
    <text evidence="2">The sequence shown here is derived from an EMBL/GenBank/DDBJ whole genome shotgun (WGS) entry which is preliminary data.</text>
</comment>
<keyword evidence="2" id="KW-0808">Transferase</keyword>
<dbReference type="EMBL" id="JBHSWD010000001">
    <property type="protein sequence ID" value="MFC6590720.1"/>
    <property type="molecule type" value="Genomic_DNA"/>
</dbReference>
<dbReference type="Gene3D" id="3.40.630.30">
    <property type="match status" value="1"/>
</dbReference>
<dbReference type="PROSITE" id="PS51186">
    <property type="entry name" value="GNAT"/>
    <property type="match status" value="1"/>
</dbReference>
<gene>
    <name evidence="2" type="ORF">ACFP81_00815</name>
</gene>
<keyword evidence="3" id="KW-1185">Reference proteome</keyword>
<evidence type="ECO:0000313" key="3">
    <source>
        <dbReference type="Proteomes" id="UP001596297"/>
    </source>
</evidence>
<evidence type="ECO:0000313" key="2">
    <source>
        <dbReference type="EMBL" id="MFC6590720.1"/>
    </source>
</evidence>
<dbReference type="PANTHER" id="PTHR43415">
    <property type="entry name" value="SPERMIDINE N(1)-ACETYLTRANSFERASE"/>
    <property type="match status" value="1"/>
</dbReference>
<proteinExistence type="predicted"/>
<dbReference type="InterPro" id="IPR000182">
    <property type="entry name" value="GNAT_dom"/>
</dbReference>
<dbReference type="PANTHER" id="PTHR43415:SF3">
    <property type="entry name" value="GNAT-FAMILY ACETYLTRANSFERASE"/>
    <property type="match status" value="1"/>
</dbReference>
<dbReference type="SUPFAM" id="SSF55729">
    <property type="entry name" value="Acyl-CoA N-acyltransferases (Nat)"/>
    <property type="match status" value="1"/>
</dbReference>
<dbReference type="Proteomes" id="UP001596297">
    <property type="component" value="Unassembled WGS sequence"/>
</dbReference>
<organism evidence="2 3">
    <name type="scientific">Deinococcus lacus</name>
    <dbReference type="NCBI Taxonomy" id="392561"/>
    <lineage>
        <taxon>Bacteria</taxon>
        <taxon>Thermotogati</taxon>
        <taxon>Deinococcota</taxon>
        <taxon>Deinococci</taxon>
        <taxon>Deinococcales</taxon>
        <taxon>Deinococcaceae</taxon>
        <taxon>Deinococcus</taxon>
    </lineage>
</organism>
<sequence>MIGDKALWSQGYGREAVLALLDWSFGGRLDRVRLMTYGHNVRAQRAFLACGFREVGRSQGTPYDEVYMEITRQEWLSRAGAEEN</sequence>
<dbReference type="Pfam" id="PF13302">
    <property type="entry name" value="Acetyltransf_3"/>
    <property type="match status" value="1"/>
</dbReference>
<protein>
    <submittedName>
        <fullName evidence="2">GNAT family N-acetyltransferase</fullName>
        <ecNumber evidence="2">2.3.-.-</ecNumber>
    </submittedName>
</protein>
<dbReference type="EC" id="2.3.-.-" evidence="2"/>
<keyword evidence="2" id="KW-0012">Acyltransferase</keyword>
<accession>A0ABW1YBG6</accession>
<evidence type="ECO:0000259" key="1">
    <source>
        <dbReference type="PROSITE" id="PS51186"/>
    </source>
</evidence>
<dbReference type="RefSeq" id="WP_380081737.1">
    <property type="nucleotide sequence ID" value="NZ_JBHSWD010000001.1"/>
</dbReference>
<feature type="domain" description="N-acetyltransferase" evidence="1">
    <location>
        <begin position="1"/>
        <end position="73"/>
    </location>
</feature>
<name>A0ABW1YBG6_9DEIO</name>
<reference evidence="3" key="1">
    <citation type="journal article" date="2019" name="Int. J. Syst. Evol. Microbiol.">
        <title>The Global Catalogue of Microorganisms (GCM) 10K type strain sequencing project: providing services to taxonomists for standard genome sequencing and annotation.</title>
        <authorList>
            <consortium name="The Broad Institute Genomics Platform"/>
            <consortium name="The Broad Institute Genome Sequencing Center for Infectious Disease"/>
            <person name="Wu L."/>
            <person name="Ma J."/>
        </authorList>
    </citation>
    <scope>NUCLEOTIDE SEQUENCE [LARGE SCALE GENOMIC DNA]</scope>
    <source>
        <strain evidence="3">CGMCC 1.15772</strain>
    </source>
</reference>
<dbReference type="InterPro" id="IPR016181">
    <property type="entry name" value="Acyl_CoA_acyltransferase"/>
</dbReference>
<dbReference type="GO" id="GO:0016746">
    <property type="term" value="F:acyltransferase activity"/>
    <property type="evidence" value="ECO:0007669"/>
    <property type="project" value="UniProtKB-KW"/>
</dbReference>